<feature type="domain" description="DTW" evidence="6">
    <location>
        <begin position="2"/>
        <end position="206"/>
    </location>
</feature>
<evidence type="ECO:0000256" key="1">
    <source>
        <dbReference type="ARBA" id="ARBA00012386"/>
    </source>
</evidence>
<keyword evidence="2" id="KW-0808">Transferase</keyword>
<keyword evidence="3" id="KW-0949">S-adenosyl-L-methionine</keyword>
<dbReference type="PANTHER" id="PTHR21392:SF0">
    <property type="entry name" value="TRNA-URIDINE AMINOCARBOXYPROPYLTRANSFERASE 2"/>
    <property type="match status" value="1"/>
</dbReference>
<dbReference type="InterPro" id="IPR005636">
    <property type="entry name" value="DTW"/>
</dbReference>
<protein>
    <recommendedName>
        <fullName evidence="1">tRNA-uridine aminocarboxypropyltransferase</fullName>
        <ecNumber evidence="1">2.5.1.25</ecNumber>
    </recommendedName>
</protein>
<keyword evidence="8" id="KW-1185">Reference proteome</keyword>
<dbReference type="AlphaFoldDB" id="A0A1H7LW54"/>
<evidence type="ECO:0000256" key="4">
    <source>
        <dbReference type="ARBA" id="ARBA00022694"/>
    </source>
</evidence>
<name>A0A1H7LW54_9GAMM</name>
<dbReference type="GO" id="GO:0016432">
    <property type="term" value="F:tRNA-uridine aminocarboxypropyltransferase activity"/>
    <property type="evidence" value="ECO:0007669"/>
    <property type="project" value="UniProtKB-EC"/>
</dbReference>
<reference evidence="8" key="1">
    <citation type="submission" date="2016-10" db="EMBL/GenBank/DDBJ databases">
        <authorList>
            <person name="Varghese N."/>
            <person name="Submissions S."/>
        </authorList>
    </citation>
    <scope>NUCLEOTIDE SEQUENCE [LARGE SCALE GENOMIC DNA]</scope>
    <source>
        <strain evidence="8">CGMCC 1.9127</strain>
    </source>
</reference>
<dbReference type="SMART" id="SM01144">
    <property type="entry name" value="DTW"/>
    <property type="match status" value="1"/>
</dbReference>
<dbReference type="GO" id="GO:0008033">
    <property type="term" value="P:tRNA processing"/>
    <property type="evidence" value="ECO:0007669"/>
    <property type="project" value="UniProtKB-KW"/>
</dbReference>
<evidence type="ECO:0000256" key="3">
    <source>
        <dbReference type="ARBA" id="ARBA00022691"/>
    </source>
</evidence>
<evidence type="ECO:0000256" key="2">
    <source>
        <dbReference type="ARBA" id="ARBA00022679"/>
    </source>
</evidence>
<evidence type="ECO:0000313" key="8">
    <source>
        <dbReference type="Proteomes" id="UP000199297"/>
    </source>
</evidence>
<proteinExistence type="inferred from homology"/>
<evidence type="ECO:0000256" key="5">
    <source>
        <dbReference type="ARBA" id="ARBA00034489"/>
    </source>
</evidence>
<dbReference type="EMBL" id="FOBI01000005">
    <property type="protein sequence ID" value="SEL03193.1"/>
    <property type="molecule type" value="Genomic_DNA"/>
</dbReference>
<organism evidence="7 8">
    <name type="scientific">Colwellia chukchiensis</name>
    <dbReference type="NCBI Taxonomy" id="641665"/>
    <lineage>
        <taxon>Bacteria</taxon>
        <taxon>Pseudomonadati</taxon>
        <taxon>Pseudomonadota</taxon>
        <taxon>Gammaproteobacteria</taxon>
        <taxon>Alteromonadales</taxon>
        <taxon>Colwelliaceae</taxon>
        <taxon>Colwellia</taxon>
    </lineage>
</organism>
<dbReference type="EC" id="2.5.1.25" evidence="1"/>
<accession>A0A1H7LW54</accession>
<dbReference type="Pfam" id="PF03942">
    <property type="entry name" value="DTW"/>
    <property type="match status" value="1"/>
</dbReference>
<sequence>MPRVLCQRCQRPEIACICAFAIQVNNHTQVLILQHPSEVKQAKGTVALLQQSLAKCQVIVGEDFNQHQALRDAITRYGNKIALLYPSEQAVTLSLPTEQEQANRATAKSNSAKLNDLDCIIILDGTWKKAYRMYKLNSSLQRIKHIMLPLGINSLYQIRKTKKNNALSSLEACCHALASIENQPEKYQPLLNKFVKFNDFQQNFSVAAKS</sequence>
<evidence type="ECO:0000259" key="6">
    <source>
        <dbReference type="SMART" id="SM01144"/>
    </source>
</evidence>
<dbReference type="OrthoDB" id="268835at2"/>
<comment type="similarity">
    <text evidence="5">Belongs to the TDD superfamily. DTWD2 family.</text>
</comment>
<gene>
    <name evidence="7" type="ORF">SAMN05216262_10515</name>
</gene>
<dbReference type="Proteomes" id="UP000199297">
    <property type="component" value="Unassembled WGS sequence"/>
</dbReference>
<keyword evidence="4" id="KW-0819">tRNA processing</keyword>
<evidence type="ECO:0000313" key="7">
    <source>
        <dbReference type="EMBL" id="SEL03193.1"/>
    </source>
</evidence>
<dbReference type="STRING" id="641665.GCA_002104455_03163"/>
<dbReference type="PANTHER" id="PTHR21392">
    <property type="entry name" value="TRNA-URIDINE AMINOCARBOXYPROPYLTRANSFERASE 2"/>
    <property type="match status" value="1"/>
</dbReference>
<dbReference type="InterPro" id="IPR039262">
    <property type="entry name" value="DTWD2/TAPT"/>
</dbReference>